<dbReference type="AlphaFoldDB" id="A0A928X1K8"/>
<proteinExistence type="predicted"/>
<sequence>GEASPVYLYSEKAAHRIRRYIPKTRLIVVLRNPVDRAFSCYTHLRREGYETLSFEDALQVEEQRIKNNWAHLWHYQEAGFYSKQLKPYLNLFDREQIKIFLFDDLCKDSLSLSQEIYAFLGVDTDFVPDLEKRNVSGMPKSLLLQKLLFRGNFLRDAFLSIFPRRLYRDFVKQIKKWNMGDKLSLAPCTRLHLQRIYRDDILELQGLIQKDLSMWLK</sequence>
<comment type="caution">
    <text evidence="2">The sequence shown here is derived from an EMBL/GenBank/DDBJ whole genome shotgun (WGS) entry which is preliminary data.</text>
</comment>
<reference evidence="2" key="1">
    <citation type="submission" date="2020-10" db="EMBL/GenBank/DDBJ databases">
        <authorList>
            <person name="Castelo-Branco R."/>
            <person name="Eusebio N."/>
            <person name="Adriana R."/>
            <person name="Vieira A."/>
            <person name="Brugerolle De Fraissinette N."/>
            <person name="Rezende De Castro R."/>
            <person name="Schneider M.P."/>
            <person name="Vasconcelos V."/>
            <person name="Leao P.N."/>
        </authorList>
    </citation>
    <scope>NUCLEOTIDE SEQUENCE</scope>
    <source>
        <strain evidence="2">LEGE 11479</strain>
    </source>
</reference>
<dbReference type="Pfam" id="PF13469">
    <property type="entry name" value="Sulfotransfer_3"/>
    <property type="match status" value="1"/>
</dbReference>
<dbReference type="InterPro" id="IPR037359">
    <property type="entry name" value="NST/OST"/>
</dbReference>
<dbReference type="Gene3D" id="3.40.50.300">
    <property type="entry name" value="P-loop containing nucleotide triphosphate hydrolases"/>
    <property type="match status" value="1"/>
</dbReference>
<dbReference type="PANTHER" id="PTHR10605">
    <property type="entry name" value="HEPARAN SULFATE SULFOTRANSFERASE"/>
    <property type="match status" value="1"/>
</dbReference>
<dbReference type="Proteomes" id="UP000615026">
    <property type="component" value="Unassembled WGS sequence"/>
</dbReference>
<keyword evidence="1" id="KW-0808">Transferase</keyword>
<dbReference type="GO" id="GO:0008146">
    <property type="term" value="F:sulfotransferase activity"/>
    <property type="evidence" value="ECO:0007669"/>
    <property type="project" value="InterPro"/>
</dbReference>
<gene>
    <name evidence="2" type="ORF">IQ260_03440</name>
</gene>
<protein>
    <submittedName>
        <fullName evidence="2">Sulfotransferase</fullName>
    </submittedName>
</protein>
<organism evidence="2 3">
    <name type="scientific">Leptolyngbya cf. ectocarpi LEGE 11479</name>
    <dbReference type="NCBI Taxonomy" id="1828722"/>
    <lineage>
        <taxon>Bacteria</taxon>
        <taxon>Bacillati</taxon>
        <taxon>Cyanobacteriota</taxon>
        <taxon>Cyanophyceae</taxon>
        <taxon>Leptolyngbyales</taxon>
        <taxon>Leptolyngbyaceae</taxon>
        <taxon>Leptolyngbya group</taxon>
        <taxon>Leptolyngbya</taxon>
    </lineage>
</organism>
<dbReference type="EMBL" id="JADEXP010000016">
    <property type="protein sequence ID" value="MBE9065701.1"/>
    <property type="molecule type" value="Genomic_DNA"/>
</dbReference>
<evidence type="ECO:0000256" key="1">
    <source>
        <dbReference type="ARBA" id="ARBA00022679"/>
    </source>
</evidence>
<feature type="non-terminal residue" evidence="2">
    <location>
        <position position="1"/>
    </location>
</feature>
<dbReference type="InterPro" id="IPR027417">
    <property type="entry name" value="P-loop_NTPase"/>
</dbReference>
<evidence type="ECO:0000313" key="3">
    <source>
        <dbReference type="Proteomes" id="UP000615026"/>
    </source>
</evidence>
<accession>A0A928X1K8</accession>
<dbReference type="RefSeq" id="WP_193990875.1">
    <property type="nucleotide sequence ID" value="NZ_JADEXP010000016.1"/>
</dbReference>
<name>A0A928X1K8_LEPEC</name>
<dbReference type="PANTHER" id="PTHR10605:SF56">
    <property type="entry name" value="BIFUNCTIONAL HEPARAN SULFATE N-DEACETYLASE_N-SULFOTRANSFERASE"/>
    <property type="match status" value="1"/>
</dbReference>
<keyword evidence="3" id="KW-1185">Reference proteome</keyword>
<evidence type="ECO:0000313" key="2">
    <source>
        <dbReference type="EMBL" id="MBE9065701.1"/>
    </source>
</evidence>
<dbReference type="SUPFAM" id="SSF52540">
    <property type="entry name" value="P-loop containing nucleoside triphosphate hydrolases"/>
    <property type="match status" value="1"/>
</dbReference>